<dbReference type="Proteomes" id="UP000005726">
    <property type="component" value="Unassembled WGS sequence"/>
</dbReference>
<dbReference type="EMBL" id="GL379592">
    <property type="protein sequence ID" value="EFL91720.1"/>
    <property type="molecule type" value="Genomic_DNA"/>
</dbReference>
<evidence type="ECO:0000256" key="1">
    <source>
        <dbReference type="SAM" id="MobiDB-lite"/>
    </source>
</evidence>
<name>E0WT35_9ENTR</name>
<proteinExistence type="predicted"/>
<keyword evidence="3" id="KW-1185">Reference proteome</keyword>
<feature type="region of interest" description="Disordered" evidence="1">
    <location>
        <begin position="1"/>
        <end position="32"/>
    </location>
</feature>
<feature type="region of interest" description="Disordered" evidence="1">
    <location>
        <begin position="106"/>
        <end position="133"/>
    </location>
</feature>
<dbReference type="AlphaFoldDB" id="E0WT35"/>
<gene>
    <name evidence="2" type="ORF">REG_1179</name>
</gene>
<protein>
    <submittedName>
        <fullName evidence="2">Uncharacterized protein</fullName>
    </submittedName>
</protein>
<sequence length="133" mass="14939">MIGKLKKDKNVAGNRVMETFNPSSKQTKTFEEVSKDEWAPVVAQQSAKPVRAWKPLMKDAKEKLDNAELLIKNAHSQSQMSVLPSEVEHILVYHAERMQQRARELGEVAAPDGTVPKSAKAEKVERIKSKNDC</sequence>
<organism evidence="2 3">
    <name type="scientific">Candidatus Regiella insecticola LSR1</name>
    <dbReference type="NCBI Taxonomy" id="663321"/>
    <lineage>
        <taxon>Bacteria</taxon>
        <taxon>Pseudomonadati</taxon>
        <taxon>Pseudomonadota</taxon>
        <taxon>Gammaproteobacteria</taxon>
        <taxon>Enterobacterales</taxon>
        <taxon>Enterobacteriaceae</taxon>
        <taxon>aphid secondary symbionts</taxon>
        <taxon>Candidatus Regiella</taxon>
    </lineage>
</organism>
<evidence type="ECO:0000313" key="3">
    <source>
        <dbReference type="Proteomes" id="UP000005726"/>
    </source>
</evidence>
<dbReference type="HOGENOM" id="CLU_1902876_0_0_6"/>
<feature type="compositionally biased region" description="Basic and acidic residues" evidence="1">
    <location>
        <begin position="119"/>
        <end position="133"/>
    </location>
</feature>
<accession>E0WT35</accession>
<evidence type="ECO:0000313" key="2">
    <source>
        <dbReference type="EMBL" id="EFL91720.1"/>
    </source>
</evidence>
<reference evidence="2" key="1">
    <citation type="journal article" date="2009" name="Environ. Microbiol.">
        <title>Dynamics of genome evolution in facultative symbionts of aphids.</title>
        <authorList>
            <person name="Degnan P.H."/>
            <person name="Leonardo T.E."/>
            <person name="Cass B.N."/>
            <person name="Hurwitz B."/>
            <person name="Stern D."/>
            <person name="Gibbs R.A."/>
            <person name="Richards S."/>
            <person name="Moran N.A."/>
        </authorList>
    </citation>
    <scope>NUCLEOTIDE SEQUENCE [LARGE SCALE GENOMIC DNA]</scope>
    <source>
        <strain evidence="2">LSR1</strain>
    </source>
</reference>